<feature type="domain" description="AMP-dependent synthetase/ligase" evidence="3">
    <location>
        <begin position="18"/>
        <end position="372"/>
    </location>
</feature>
<accession>A0ABW0XVC3</accession>
<name>A0ABW0XVC3_9ACTN</name>
<evidence type="ECO:0000256" key="1">
    <source>
        <dbReference type="ARBA" id="ARBA00006432"/>
    </source>
</evidence>
<reference evidence="6" key="1">
    <citation type="journal article" date="2019" name="Int. J. Syst. Evol. Microbiol.">
        <title>The Global Catalogue of Microorganisms (GCM) 10K type strain sequencing project: providing services to taxonomists for standard genome sequencing and annotation.</title>
        <authorList>
            <consortium name="The Broad Institute Genomics Platform"/>
            <consortium name="The Broad Institute Genome Sequencing Center for Infectious Disease"/>
            <person name="Wu L."/>
            <person name="Ma J."/>
        </authorList>
    </citation>
    <scope>NUCLEOTIDE SEQUENCE [LARGE SCALE GENOMIC DNA]</scope>
    <source>
        <strain evidence="6">JCM 13852</strain>
    </source>
</reference>
<dbReference type="PROSITE" id="PS00455">
    <property type="entry name" value="AMP_BINDING"/>
    <property type="match status" value="1"/>
</dbReference>
<evidence type="ECO:0000313" key="5">
    <source>
        <dbReference type="EMBL" id="MFC5674316.1"/>
    </source>
</evidence>
<dbReference type="Pfam" id="PF00501">
    <property type="entry name" value="AMP-binding"/>
    <property type="match status" value="1"/>
</dbReference>
<dbReference type="InterPro" id="IPR045851">
    <property type="entry name" value="AMP-bd_C_sf"/>
</dbReference>
<dbReference type="Pfam" id="PF13193">
    <property type="entry name" value="AMP-binding_C"/>
    <property type="match status" value="1"/>
</dbReference>
<keyword evidence="6" id="KW-1185">Reference proteome</keyword>
<evidence type="ECO:0000256" key="2">
    <source>
        <dbReference type="ARBA" id="ARBA00022598"/>
    </source>
</evidence>
<keyword evidence="2 5" id="KW-0436">Ligase</keyword>
<protein>
    <submittedName>
        <fullName evidence="5">FadD3 family acyl-CoA ligase</fullName>
    </submittedName>
</protein>
<dbReference type="Gene3D" id="3.40.50.12780">
    <property type="entry name" value="N-terminal domain of ligase-like"/>
    <property type="match status" value="1"/>
</dbReference>
<dbReference type="Proteomes" id="UP001596183">
    <property type="component" value="Unassembled WGS sequence"/>
</dbReference>
<proteinExistence type="inferred from homology"/>
<dbReference type="InterPro" id="IPR025110">
    <property type="entry name" value="AMP-bd_C"/>
</dbReference>
<dbReference type="EMBL" id="JBHSPC010000107">
    <property type="protein sequence ID" value="MFC5674316.1"/>
    <property type="molecule type" value="Genomic_DNA"/>
</dbReference>
<comment type="similarity">
    <text evidence="1">Belongs to the ATP-dependent AMP-binding enzyme family.</text>
</comment>
<evidence type="ECO:0000259" key="4">
    <source>
        <dbReference type="Pfam" id="PF13193"/>
    </source>
</evidence>
<dbReference type="PANTHER" id="PTHR43201:SF5">
    <property type="entry name" value="MEDIUM-CHAIN ACYL-COA LIGASE ACSF2, MITOCHONDRIAL"/>
    <property type="match status" value="1"/>
</dbReference>
<dbReference type="PANTHER" id="PTHR43201">
    <property type="entry name" value="ACYL-COA SYNTHETASE"/>
    <property type="match status" value="1"/>
</dbReference>
<feature type="domain" description="AMP-binding enzyme C-terminal" evidence="4">
    <location>
        <begin position="423"/>
        <end position="494"/>
    </location>
</feature>
<organism evidence="5 6">
    <name type="scientific">Streptomyces incanus</name>
    <dbReference type="NCBI Taxonomy" id="887453"/>
    <lineage>
        <taxon>Bacteria</taxon>
        <taxon>Bacillati</taxon>
        <taxon>Actinomycetota</taxon>
        <taxon>Actinomycetes</taxon>
        <taxon>Kitasatosporales</taxon>
        <taxon>Streptomycetaceae</taxon>
        <taxon>Streptomyces</taxon>
    </lineage>
</organism>
<sequence length="503" mass="52907">MRSGEPVAAPNTIPAVLDAAARTHGDKPAYVSGSNVVTFNELRQRVRAAARRFATLGVDPGDRVAVWAPNSVAWVMAALGVHYCGATLVPVNSRYTGREAADIVTRTRAKVVVLDDGFLGRGQAAELRAAGATGAAVVTLRPSGTEQFFDAVEPTVSEDEVVVRASKVSPDDVADILFTSGTTGKPKGALSAHRQTVGVARAWSGLTGVTADDRYLAISPFFHSFGYKVGIVTGLVTGATLYPPATFDPDDTLRLIQDAKITVLPGAPTIYQSLLTAPSRPQYDVSSLRLAVTGAAVVPVVLIEQMRDALGIDRIVSAFGMTEAVVVTMCREGDSAETVANTSGRAVPGMEIGLGDGGELLVRGDYVMLGYLDDPEATAQAIDADGWLHTGDVATVDADGNLKIVDRLKDMYISGGFNVYPAEVEQTLMRLDGVSDVAVVGVPDERMGEVGKAYVVGTVAADEVIAFARAQLANFKVPRLVEVVDGLPRNPSGKVLKKELGKQ</sequence>
<evidence type="ECO:0000259" key="3">
    <source>
        <dbReference type="Pfam" id="PF00501"/>
    </source>
</evidence>
<dbReference type="SUPFAM" id="SSF56801">
    <property type="entry name" value="Acetyl-CoA synthetase-like"/>
    <property type="match status" value="1"/>
</dbReference>
<dbReference type="InterPro" id="IPR000873">
    <property type="entry name" value="AMP-dep_synth/lig_dom"/>
</dbReference>
<dbReference type="GO" id="GO:0016874">
    <property type="term" value="F:ligase activity"/>
    <property type="evidence" value="ECO:0007669"/>
    <property type="project" value="UniProtKB-KW"/>
</dbReference>
<gene>
    <name evidence="5" type="ORF">ACFP2V_30850</name>
</gene>
<dbReference type="NCBIfam" id="NF005801">
    <property type="entry name" value="PRK07656.1"/>
    <property type="match status" value="1"/>
</dbReference>
<dbReference type="Gene3D" id="3.30.300.30">
    <property type="match status" value="1"/>
</dbReference>
<dbReference type="InterPro" id="IPR042099">
    <property type="entry name" value="ANL_N_sf"/>
</dbReference>
<comment type="caution">
    <text evidence="5">The sequence shown here is derived from an EMBL/GenBank/DDBJ whole genome shotgun (WGS) entry which is preliminary data.</text>
</comment>
<dbReference type="InterPro" id="IPR020845">
    <property type="entry name" value="AMP-binding_CS"/>
</dbReference>
<evidence type="ECO:0000313" key="6">
    <source>
        <dbReference type="Proteomes" id="UP001596183"/>
    </source>
</evidence>
<dbReference type="RefSeq" id="WP_055628919.1">
    <property type="nucleotide sequence ID" value="NZ_JBHSPC010000107.1"/>
</dbReference>